<dbReference type="Pfam" id="PF01935">
    <property type="entry name" value="DUF87"/>
    <property type="match status" value="1"/>
</dbReference>
<keyword evidence="1" id="KW-0547">Nucleotide-binding</keyword>
<dbReference type="STRING" id="762903.Pedsa_3500"/>
<proteinExistence type="predicted"/>
<evidence type="ECO:0000259" key="7">
    <source>
        <dbReference type="Pfam" id="PF01935"/>
    </source>
</evidence>
<dbReference type="Proteomes" id="UP000000310">
    <property type="component" value="Chromosome"/>
</dbReference>
<dbReference type="EMBL" id="CP002545">
    <property type="protein sequence ID" value="ADY54032.1"/>
    <property type="molecule type" value="Genomic_DNA"/>
</dbReference>
<name>F0SEB0_PSESL</name>
<evidence type="ECO:0000313" key="9">
    <source>
        <dbReference type="EMBL" id="ADY54032.1"/>
    </source>
</evidence>
<keyword evidence="10" id="KW-1185">Reference proteome</keyword>
<keyword evidence="2" id="KW-0378">Hydrolase</keyword>
<protein>
    <recommendedName>
        <fullName evidence="11">AAA+ ATPase domain-containing protein</fullName>
    </recommendedName>
</protein>
<dbReference type="GO" id="GO:0003677">
    <property type="term" value="F:DNA binding"/>
    <property type="evidence" value="ECO:0007669"/>
    <property type="project" value="UniProtKB-KW"/>
</dbReference>
<evidence type="ECO:0000256" key="4">
    <source>
        <dbReference type="ARBA" id="ARBA00022840"/>
    </source>
</evidence>
<dbReference type="PANTHER" id="PTHR42957">
    <property type="entry name" value="HELICASE MJ1565-RELATED"/>
    <property type="match status" value="1"/>
</dbReference>
<reference evidence="10" key="2">
    <citation type="submission" date="2011-02" db="EMBL/GenBank/DDBJ databases">
        <title>The complete genome of Pedobacter saltans DSM 12145.</title>
        <authorList>
            <consortium name="US DOE Joint Genome Institute (JGI-PGF)"/>
            <person name="Lucas S."/>
            <person name="Copeland A."/>
            <person name="Lapidus A."/>
            <person name="Bruce D."/>
            <person name="Goodwin L."/>
            <person name="Pitluck S."/>
            <person name="Kyrpides N."/>
            <person name="Mavromatis K."/>
            <person name="Pagani I."/>
            <person name="Ivanova N."/>
            <person name="Ovchinnikova G."/>
            <person name="Lu M."/>
            <person name="Detter J.C."/>
            <person name="Han C."/>
            <person name="Land M."/>
            <person name="Hauser L."/>
            <person name="Markowitz V."/>
            <person name="Cheng J.-F."/>
            <person name="Hugenholtz P."/>
            <person name="Woyke T."/>
            <person name="Wu D."/>
            <person name="Tindall B."/>
            <person name="Pomrenke H.G."/>
            <person name="Brambilla E."/>
            <person name="Klenk H.-P."/>
            <person name="Eisen J.A."/>
        </authorList>
    </citation>
    <scope>NUCLEOTIDE SEQUENCE [LARGE SCALE GENOMIC DNA]</scope>
    <source>
        <strain evidence="10">ATCC 51119 / DSM 12145 / JCM 21818 / LMG 10337 / NBRC 100064 / NCIMB 13643</strain>
    </source>
</reference>
<dbReference type="InterPro" id="IPR002789">
    <property type="entry name" value="HerA_central"/>
</dbReference>
<dbReference type="GO" id="GO:0016787">
    <property type="term" value="F:hydrolase activity"/>
    <property type="evidence" value="ECO:0007669"/>
    <property type="project" value="UniProtKB-KW"/>
</dbReference>
<keyword evidence="5" id="KW-0238">DNA-binding</keyword>
<reference evidence="9 10" key="1">
    <citation type="journal article" date="2011" name="Stand. Genomic Sci.">
        <title>Complete genome sequence of the gliding, heparinolytic Pedobacter saltans type strain (113).</title>
        <authorList>
            <person name="Liolios K."/>
            <person name="Sikorski J."/>
            <person name="Lu M."/>
            <person name="Nolan M."/>
            <person name="Lapidus A."/>
            <person name="Lucas S."/>
            <person name="Hammon N."/>
            <person name="Deshpande S."/>
            <person name="Cheng J.F."/>
            <person name="Tapia R."/>
            <person name="Han C."/>
            <person name="Goodwin L."/>
            <person name="Pitluck S."/>
            <person name="Huntemann M."/>
            <person name="Ivanova N."/>
            <person name="Pagani I."/>
            <person name="Mavromatis K."/>
            <person name="Ovchinikova G."/>
            <person name="Pati A."/>
            <person name="Chen A."/>
            <person name="Palaniappan K."/>
            <person name="Land M."/>
            <person name="Hauser L."/>
            <person name="Brambilla E.M."/>
            <person name="Kotsyurbenko O."/>
            <person name="Rohde M."/>
            <person name="Tindall B.J."/>
            <person name="Abt B."/>
            <person name="Goker M."/>
            <person name="Detter J.C."/>
            <person name="Woyke T."/>
            <person name="Bristow J."/>
            <person name="Eisen J.A."/>
            <person name="Markowitz V."/>
            <person name="Hugenholtz P."/>
            <person name="Klenk H.P."/>
            <person name="Kyrpides N.C."/>
        </authorList>
    </citation>
    <scope>NUCLEOTIDE SEQUENCE [LARGE SCALE GENOMIC DNA]</scope>
    <source>
        <strain evidence="10">ATCC 51119 / DSM 12145 / JCM 21818 / LMG 10337 / NBRC 100064 / NCIMB 13643</strain>
    </source>
</reference>
<evidence type="ECO:0000313" key="10">
    <source>
        <dbReference type="Proteomes" id="UP000000310"/>
    </source>
</evidence>
<dbReference type="PANTHER" id="PTHR42957:SF1">
    <property type="entry name" value="HELICASE MJ1565-RELATED"/>
    <property type="match status" value="1"/>
</dbReference>
<dbReference type="Pfam" id="PF05872">
    <property type="entry name" value="HerA_C"/>
    <property type="match status" value="1"/>
</dbReference>
<dbReference type="HOGENOM" id="CLU_023842_1_1_10"/>
<keyword evidence="6" id="KW-0413">Isomerase</keyword>
<dbReference type="KEGG" id="psn:Pedsa_3500"/>
<dbReference type="GO" id="GO:0004386">
    <property type="term" value="F:helicase activity"/>
    <property type="evidence" value="ECO:0007669"/>
    <property type="project" value="UniProtKB-KW"/>
</dbReference>
<gene>
    <name evidence="9" type="ordered locus">Pedsa_3500</name>
</gene>
<sequence length="589" mass="66030">MSSSPFNHSHFLGYVNFVSPAFVKVHFPSSVLMKTFVHHAEVLRGGLVGNYIVIEGEEKGFLGKMLEISLPEKERLELSERTFSTKAFHPVGRIEILLSFDLFDPSKIEKGINSLPLIGSKVFICSAEFLATHFKTFGIKPENIEHSPTFRMGNLIYDKSVPVDISLQAIFSRHCAVVGTTGGGKSYTISKFIEGVIETGAKAIILDPTGEYATFDTHPKVDHSILISESYFPYQNLTINDLFVLFRPSGQVQQPVLLEAIKSLKVAHCLLGNIPNNGHNNDGTNDTFTFRGQQVIINNGLVVKQNNITAAYNNAYFTYKAIIEDFTINNFSINLLHRQIGNECFQIFNDRWANNRDERNYGNATSLIMRVNNVISDNNYAGMFGFNTPTTSNLITKINDFLASTDKNILRIGFENVPYNFQAREILANSLGRYLLNKARTNAFRENPLILFVDEAHQFLNKKVKDEYFESTELNAFDNIAKESRKYGLFLCLSTQMPRDIPVGTLSQMGTFITHRLINYQDKEAIASACSTANKETISFLPSLGSGEAIIMGVDFPMPISVKVDLPTITPKFDTPKFKIKVIAQNQEN</sequence>
<feature type="domain" description="Helicase HerA-like C-terminal" evidence="8">
    <location>
        <begin position="449"/>
        <end position="555"/>
    </location>
</feature>
<dbReference type="InterPro" id="IPR008571">
    <property type="entry name" value="HerA-like"/>
</dbReference>
<dbReference type="eggNOG" id="COG0433">
    <property type="taxonomic scope" value="Bacteria"/>
</dbReference>
<keyword evidence="4" id="KW-0067">ATP-binding</keyword>
<evidence type="ECO:0000256" key="6">
    <source>
        <dbReference type="ARBA" id="ARBA00023235"/>
    </source>
</evidence>
<keyword evidence="3" id="KW-0347">Helicase</keyword>
<evidence type="ECO:0000256" key="5">
    <source>
        <dbReference type="ARBA" id="ARBA00023125"/>
    </source>
</evidence>
<dbReference type="InterPro" id="IPR027417">
    <property type="entry name" value="P-loop_NTPase"/>
</dbReference>
<dbReference type="OrthoDB" id="9806951at2"/>
<evidence type="ECO:0000256" key="1">
    <source>
        <dbReference type="ARBA" id="ARBA00022741"/>
    </source>
</evidence>
<dbReference type="GO" id="GO:0005524">
    <property type="term" value="F:ATP binding"/>
    <property type="evidence" value="ECO:0007669"/>
    <property type="project" value="UniProtKB-KW"/>
</dbReference>
<feature type="domain" description="Helicase HerA central" evidence="7">
    <location>
        <begin position="151"/>
        <end position="314"/>
    </location>
</feature>
<dbReference type="InterPro" id="IPR033186">
    <property type="entry name" value="HerA_C"/>
</dbReference>
<dbReference type="AlphaFoldDB" id="F0SEB0"/>
<organism evidence="9 10">
    <name type="scientific">Pseudopedobacter saltans (strain ATCC 51119 / DSM 12145 / JCM 21818 / CCUG 39354 / LMG 10337 / NBRC 100064 / NCIMB 13643)</name>
    <name type="common">Pedobacter saltans</name>
    <dbReference type="NCBI Taxonomy" id="762903"/>
    <lineage>
        <taxon>Bacteria</taxon>
        <taxon>Pseudomonadati</taxon>
        <taxon>Bacteroidota</taxon>
        <taxon>Sphingobacteriia</taxon>
        <taxon>Sphingobacteriales</taxon>
        <taxon>Sphingobacteriaceae</taxon>
        <taxon>Pseudopedobacter</taxon>
    </lineage>
</organism>
<evidence type="ECO:0000256" key="2">
    <source>
        <dbReference type="ARBA" id="ARBA00022801"/>
    </source>
</evidence>
<evidence type="ECO:0008006" key="11">
    <source>
        <dbReference type="Google" id="ProtNLM"/>
    </source>
</evidence>
<evidence type="ECO:0000259" key="8">
    <source>
        <dbReference type="Pfam" id="PF05872"/>
    </source>
</evidence>
<accession>F0SEB0</accession>
<dbReference type="SUPFAM" id="SSF52540">
    <property type="entry name" value="P-loop containing nucleoside triphosphate hydrolases"/>
    <property type="match status" value="1"/>
</dbReference>
<dbReference type="Gene3D" id="3.40.50.300">
    <property type="entry name" value="P-loop containing nucleotide triphosphate hydrolases"/>
    <property type="match status" value="2"/>
</dbReference>
<evidence type="ECO:0000256" key="3">
    <source>
        <dbReference type="ARBA" id="ARBA00022806"/>
    </source>
</evidence>